<protein>
    <submittedName>
        <fullName evidence="3">Uncharacterized protein</fullName>
    </submittedName>
</protein>
<evidence type="ECO:0000313" key="3">
    <source>
        <dbReference type="WBParaSite" id="nRc.2.0.1.t36752-RA"/>
    </source>
</evidence>
<feature type="region of interest" description="Disordered" evidence="1">
    <location>
        <begin position="200"/>
        <end position="219"/>
    </location>
</feature>
<dbReference type="AlphaFoldDB" id="A0A915KDG5"/>
<feature type="compositionally biased region" description="Polar residues" evidence="1">
    <location>
        <begin position="383"/>
        <end position="394"/>
    </location>
</feature>
<sequence>MDYMYNRFNIVPIIFEETRGKRCSEGDNITLDKRYQEDCWFFETTHCKWESMCLPDPFLLTNYNGDENLLGLVHLEELDVDIDIATQLRADQETQEEARREYATRQHQLQLRQGTAPMLPAIPPKSQLDRFLENMVSQASSNEYILGAELTSQDVYGQETTTTGGELAEPQIMLTQRKPKATKDTEEAEKLAKVIVEETPPPPIAASVPQPTARVEESEDSDYVVEIEDEVLFIPDKEVPTEQRPPRINYPQIQTTMAKASLMEFERNMIIAASFGTVRPTAARQSSPSASICSTAMQPFQPSQTAPTSTGVWLPIQCTLPTSQIMQPIPQYRPPTPPFNCQQCVMDLQHQEEIRHLELVRVNLPVMLANPPPSQGQPAIQAPASQSLSASDSTVIPPAGEVLSLPPPPV</sequence>
<evidence type="ECO:0000256" key="1">
    <source>
        <dbReference type="SAM" id="MobiDB-lite"/>
    </source>
</evidence>
<dbReference type="WBParaSite" id="nRc.2.0.1.t36752-RA">
    <property type="protein sequence ID" value="nRc.2.0.1.t36752-RA"/>
    <property type="gene ID" value="nRc.2.0.1.g36752"/>
</dbReference>
<proteinExistence type="predicted"/>
<accession>A0A915KDG5</accession>
<organism evidence="2 3">
    <name type="scientific">Romanomermis culicivorax</name>
    <name type="common">Nematode worm</name>
    <dbReference type="NCBI Taxonomy" id="13658"/>
    <lineage>
        <taxon>Eukaryota</taxon>
        <taxon>Metazoa</taxon>
        <taxon>Ecdysozoa</taxon>
        <taxon>Nematoda</taxon>
        <taxon>Enoplea</taxon>
        <taxon>Dorylaimia</taxon>
        <taxon>Mermithida</taxon>
        <taxon>Mermithoidea</taxon>
        <taxon>Mermithidae</taxon>
        <taxon>Romanomermis</taxon>
    </lineage>
</organism>
<keyword evidence="2" id="KW-1185">Reference proteome</keyword>
<reference evidence="3" key="1">
    <citation type="submission" date="2022-11" db="UniProtKB">
        <authorList>
            <consortium name="WormBaseParasite"/>
        </authorList>
    </citation>
    <scope>IDENTIFICATION</scope>
</reference>
<evidence type="ECO:0000313" key="2">
    <source>
        <dbReference type="Proteomes" id="UP000887565"/>
    </source>
</evidence>
<dbReference type="Proteomes" id="UP000887565">
    <property type="component" value="Unplaced"/>
</dbReference>
<name>A0A915KDG5_ROMCU</name>
<feature type="region of interest" description="Disordered" evidence="1">
    <location>
        <begin position="370"/>
        <end position="410"/>
    </location>
</feature>